<proteinExistence type="predicted"/>
<keyword evidence="3" id="KW-0645">Protease</keyword>
<evidence type="ECO:0000313" key="3">
    <source>
        <dbReference type="EMBL" id="EAR20377.1"/>
    </source>
</evidence>
<keyword evidence="4" id="KW-1185">Reference proteome</keyword>
<protein>
    <submittedName>
        <fullName evidence="3">CAAX amino terminal protease family protein</fullName>
    </submittedName>
</protein>
<keyword evidence="1" id="KW-0812">Transmembrane</keyword>
<sequence>MHQVAQWPIFIALVLYVITFLSRNIKNIEFKNTAVSVWWLTLSVLLIWLILFGFISAVAVNIILLLTISLVILESKHSNYFRVSVGIFSFLLFLVLGFHLVPGFENILVIEDQALKGYSAKFSSYLNFDKALAGLVFYLVTVPRSYQVKFTHIICAFVITLITASIVLFTGIKLGLIDFNTDYAFGAEFFCFFILNQILVVAMAEEVFFRGFIQGKLYLLFTSNKLLLKTIPLSITSILFGLVHFGGGVEYVALATLAGFGYGLVYQLTRNIQLTIISHALFNMIHLLFFTYPLSI</sequence>
<keyword evidence="1" id="KW-1133">Transmembrane helix</keyword>
<dbReference type="GO" id="GO:0006508">
    <property type="term" value="P:proteolysis"/>
    <property type="evidence" value="ECO:0007669"/>
    <property type="project" value="UniProtKB-KW"/>
</dbReference>
<accession>A4BVB0</accession>
<feature type="transmembrane region" description="Helical" evidence="1">
    <location>
        <begin position="183"/>
        <end position="205"/>
    </location>
</feature>
<feature type="transmembrane region" description="Helical" evidence="1">
    <location>
        <begin position="153"/>
        <end position="177"/>
    </location>
</feature>
<feature type="transmembrane region" description="Helical" evidence="1">
    <location>
        <begin position="122"/>
        <end position="141"/>
    </location>
</feature>
<feature type="transmembrane region" description="Helical" evidence="1">
    <location>
        <begin position="7"/>
        <end position="25"/>
    </location>
</feature>
<dbReference type="HOGENOM" id="CLU_055401_0_0_6"/>
<evidence type="ECO:0000259" key="2">
    <source>
        <dbReference type="Pfam" id="PF02517"/>
    </source>
</evidence>
<comment type="caution">
    <text evidence="3">The sequence shown here is derived from an EMBL/GenBank/DDBJ whole genome shotgun (WGS) entry which is preliminary data.</text>
</comment>
<dbReference type="Pfam" id="PF02517">
    <property type="entry name" value="Rce1-like"/>
    <property type="match status" value="1"/>
</dbReference>
<dbReference type="GO" id="GO:0004175">
    <property type="term" value="F:endopeptidase activity"/>
    <property type="evidence" value="ECO:0007669"/>
    <property type="project" value="UniProtKB-ARBA"/>
</dbReference>
<dbReference type="Proteomes" id="UP000003374">
    <property type="component" value="Unassembled WGS sequence"/>
</dbReference>
<feature type="domain" description="CAAX prenyl protease 2/Lysostaphin resistance protein A-like" evidence="2">
    <location>
        <begin position="190"/>
        <end position="285"/>
    </location>
</feature>
<feature type="transmembrane region" description="Helical" evidence="1">
    <location>
        <begin position="276"/>
        <end position="294"/>
    </location>
</feature>
<dbReference type="eggNOG" id="COG1266">
    <property type="taxonomic scope" value="Bacteria"/>
</dbReference>
<feature type="transmembrane region" description="Helical" evidence="1">
    <location>
        <begin position="226"/>
        <end position="245"/>
    </location>
</feature>
<dbReference type="EMBL" id="AAOF01000024">
    <property type="protein sequence ID" value="EAR20377.1"/>
    <property type="molecule type" value="Genomic_DNA"/>
</dbReference>
<feature type="transmembrane region" description="Helical" evidence="1">
    <location>
        <begin position="80"/>
        <end position="102"/>
    </location>
</feature>
<organism evidence="3 4">
    <name type="scientific">Nitrococcus mobilis Nb-231</name>
    <dbReference type="NCBI Taxonomy" id="314278"/>
    <lineage>
        <taxon>Bacteria</taxon>
        <taxon>Pseudomonadati</taxon>
        <taxon>Pseudomonadota</taxon>
        <taxon>Gammaproteobacteria</taxon>
        <taxon>Chromatiales</taxon>
        <taxon>Ectothiorhodospiraceae</taxon>
        <taxon>Nitrococcus</taxon>
    </lineage>
</organism>
<dbReference type="RefSeq" id="WP_005000728.1">
    <property type="nucleotide sequence ID" value="NZ_CH672427.1"/>
</dbReference>
<keyword evidence="1" id="KW-0472">Membrane</keyword>
<dbReference type="GO" id="GO:0080120">
    <property type="term" value="P:CAAX-box protein maturation"/>
    <property type="evidence" value="ECO:0007669"/>
    <property type="project" value="UniProtKB-ARBA"/>
</dbReference>
<dbReference type="OrthoDB" id="5322702at2"/>
<reference evidence="3 4" key="1">
    <citation type="submission" date="2006-02" db="EMBL/GenBank/DDBJ databases">
        <authorList>
            <person name="Waterbury J."/>
            <person name="Ferriera S."/>
            <person name="Johnson J."/>
            <person name="Kravitz S."/>
            <person name="Halpern A."/>
            <person name="Remington K."/>
            <person name="Beeson K."/>
            <person name="Tran B."/>
            <person name="Rogers Y.-H."/>
            <person name="Friedman R."/>
            <person name="Venter J.C."/>
        </authorList>
    </citation>
    <scope>NUCLEOTIDE SEQUENCE [LARGE SCALE GENOMIC DNA]</scope>
    <source>
        <strain evidence="3 4">Nb-231</strain>
    </source>
</reference>
<evidence type="ECO:0000256" key="1">
    <source>
        <dbReference type="SAM" id="Phobius"/>
    </source>
</evidence>
<feature type="transmembrane region" description="Helical" evidence="1">
    <location>
        <begin position="45"/>
        <end position="73"/>
    </location>
</feature>
<name>A4BVB0_9GAMM</name>
<dbReference type="AlphaFoldDB" id="A4BVB0"/>
<feature type="transmembrane region" description="Helical" evidence="1">
    <location>
        <begin position="251"/>
        <end position="269"/>
    </location>
</feature>
<keyword evidence="3" id="KW-0378">Hydrolase</keyword>
<dbReference type="InterPro" id="IPR003675">
    <property type="entry name" value="Rce1/LyrA-like_dom"/>
</dbReference>
<gene>
    <name evidence="3" type="ORF">NB231_06880</name>
</gene>
<evidence type="ECO:0000313" key="4">
    <source>
        <dbReference type="Proteomes" id="UP000003374"/>
    </source>
</evidence>
<dbReference type="STRING" id="314278.NB231_06880"/>